<dbReference type="CDD" id="cd04673">
    <property type="entry name" value="NUDIX_ADPRase"/>
    <property type="match status" value="1"/>
</dbReference>
<keyword evidence="2 3" id="KW-0378">Hydrolase</keyword>
<dbReference type="PROSITE" id="PS00893">
    <property type="entry name" value="NUDIX_BOX"/>
    <property type="match status" value="1"/>
</dbReference>
<comment type="cofactor">
    <cofactor evidence="1">
        <name>Mg(2+)</name>
        <dbReference type="ChEBI" id="CHEBI:18420"/>
    </cofactor>
</comment>
<sequence length="149" mass="16087">MTGREYPDRPWVGIGCIVFRGDHVLLVRRGKPPRLGQWSLPGGAQHLGETAEEAARRELREETGIEVGPLALAIVVDAISRDADGRALYHYTIIDFAAEWRAGEARAGDDVSEVTWALPADLAAHDLTDATHRAIADARAALRRAGATG</sequence>
<dbReference type="Proteomes" id="UP000831327">
    <property type="component" value="Chromosome"/>
</dbReference>
<dbReference type="PRINTS" id="PR00502">
    <property type="entry name" value="NUDIXFAMILY"/>
</dbReference>
<dbReference type="InterPro" id="IPR020476">
    <property type="entry name" value="Nudix_hydrolase"/>
</dbReference>
<name>A0ABM7Y430_9PROT</name>
<feature type="domain" description="Nudix hydrolase" evidence="4">
    <location>
        <begin position="9"/>
        <end position="141"/>
    </location>
</feature>
<accession>A0ABM7Y430</accession>
<protein>
    <submittedName>
        <fullName evidence="5">NUDIX hydrolase</fullName>
    </submittedName>
</protein>
<dbReference type="GO" id="GO:0016787">
    <property type="term" value="F:hydrolase activity"/>
    <property type="evidence" value="ECO:0007669"/>
    <property type="project" value="UniProtKB-KW"/>
</dbReference>
<dbReference type="SUPFAM" id="SSF55811">
    <property type="entry name" value="Nudix"/>
    <property type="match status" value="1"/>
</dbReference>
<dbReference type="RefSeq" id="WP_244459807.1">
    <property type="nucleotide sequence ID" value="NZ_AP025637.1"/>
</dbReference>
<dbReference type="EMBL" id="AP025637">
    <property type="protein sequence ID" value="BDG72614.1"/>
    <property type="molecule type" value="Genomic_DNA"/>
</dbReference>
<evidence type="ECO:0000256" key="2">
    <source>
        <dbReference type="ARBA" id="ARBA00022801"/>
    </source>
</evidence>
<dbReference type="InterPro" id="IPR000086">
    <property type="entry name" value="NUDIX_hydrolase_dom"/>
</dbReference>
<reference evidence="5 6" key="1">
    <citation type="journal article" date="2016" name="Microbes Environ.">
        <title>Phylogenetically diverse aerobic anoxygenic phototrophic bacteria isolated from epilithic biofilms in Tama river, Japan.</title>
        <authorList>
            <person name="Hirose S."/>
            <person name="Matsuura K."/>
            <person name="Haruta S."/>
        </authorList>
    </citation>
    <scope>NUCLEOTIDE SEQUENCE [LARGE SCALE GENOMIC DNA]</scope>
    <source>
        <strain evidence="5 6">S08</strain>
    </source>
</reference>
<dbReference type="Pfam" id="PF00293">
    <property type="entry name" value="NUDIX"/>
    <property type="match status" value="1"/>
</dbReference>
<evidence type="ECO:0000256" key="3">
    <source>
        <dbReference type="RuleBase" id="RU003476"/>
    </source>
</evidence>
<dbReference type="PANTHER" id="PTHR43736:SF1">
    <property type="entry name" value="DIHYDRONEOPTERIN TRIPHOSPHATE DIPHOSPHATASE"/>
    <property type="match status" value="1"/>
</dbReference>
<proteinExistence type="inferred from homology"/>
<comment type="similarity">
    <text evidence="3">Belongs to the Nudix hydrolase family.</text>
</comment>
<evidence type="ECO:0000313" key="5">
    <source>
        <dbReference type="EMBL" id="BDG72614.1"/>
    </source>
</evidence>
<organism evidence="5 6">
    <name type="scientific">Roseomonas fluvialis</name>
    <dbReference type="NCBI Taxonomy" id="1750527"/>
    <lineage>
        <taxon>Bacteria</taxon>
        <taxon>Pseudomonadati</taxon>
        <taxon>Pseudomonadota</taxon>
        <taxon>Alphaproteobacteria</taxon>
        <taxon>Acetobacterales</taxon>
        <taxon>Roseomonadaceae</taxon>
        <taxon>Roseomonas</taxon>
    </lineage>
</organism>
<dbReference type="PROSITE" id="PS51462">
    <property type="entry name" value="NUDIX"/>
    <property type="match status" value="1"/>
</dbReference>
<keyword evidence="6" id="KW-1185">Reference proteome</keyword>
<dbReference type="InterPro" id="IPR015797">
    <property type="entry name" value="NUDIX_hydrolase-like_dom_sf"/>
</dbReference>
<evidence type="ECO:0000313" key="6">
    <source>
        <dbReference type="Proteomes" id="UP000831327"/>
    </source>
</evidence>
<gene>
    <name evidence="5" type="ORF">Rmf_25430</name>
</gene>
<dbReference type="InterPro" id="IPR020084">
    <property type="entry name" value="NUDIX_hydrolase_CS"/>
</dbReference>
<evidence type="ECO:0000259" key="4">
    <source>
        <dbReference type="PROSITE" id="PS51462"/>
    </source>
</evidence>
<evidence type="ECO:0000256" key="1">
    <source>
        <dbReference type="ARBA" id="ARBA00001946"/>
    </source>
</evidence>
<dbReference type="Gene3D" id="3.90.79.10">
    <property type="entry name" value="Nucleoside Triphosphate Pyrophosphohydrolase"/>
    <property type="match status" value="1"/>
</dbReference>
<dbReference type="PANTHER" id="PTHR43736">
    <property type="entry name" value="ADP-RIBOSE PYROPHOSPHATASE"/>
    <property type="match status" value="1"/>
</dbReference>